<dbReference type="GO" id="GO:0008982">
    <property type="term" value="F:protein-N(PI)-phosphohistidine-sugar phosphotransferase activity"/>
    <property type="evidence" value="ECO:0007669"/>
    <property type="project" value="InterPro"/>
</dbReference>
<dbReference type="RefSeq" id="WP_013708343.1">
    <property type="nucleotide sequence ID" value="NC_015389.1"/>
</dbReference>
<dbReference type="InterPro" id="IPR003501">
    <property type="entry name" value="PTS_EIIB_2/3"/>
</dbReference>
<dbReference type="eggNOG" id="COG3414">
    <property type="taxonomic scope" value="Bacteria"/>
</dbReference>
<proteinExistence type="predicted"/>
<gene>
    <name evidence="3" type="ordered locus">Corgl_0482</name>
</gene>
<evidence type="ECO:0000256" key="1">
    <source>
        <dbReference type="ARBA" id="ARBA00022679"/>
    </source>
</evidence>
<keyword evidence="1" id="KW-0808">Transferase</keyword>
<dbReference type="STRING" id="700015.Corgl_0482"/>
<evidence type="ECO:0000259" key="2">
    <source>
        <dbReference type="Pfam" id="PF02302"/>
    </source>
</evidence>
<dbReference type="Pfam" id="PF02302">
    <property type="entry name" value="PTS_IIB"/>
    <property type="match status" value="1"/>
</dbReference>
<dbReference type="InterPro" id="IPR036095">
    <property type="entry name" value="PTS_EIIB-like_sf"/>
</dbReference>
<dbReference type="EMBL" id="CP002628">
    <property type="protein sequence ID" value="AEB06600.1"/>
    <property type="molecule type" value="Genomic_DNA"/>
</dbReference>
<protein>
    <submittedName>
        <fullName evidence="3">PTS system IIB component, L-Asc family</fullName>
    </submittedName>
</protein>
<dbReference type="KEGG" id="cgo:Corgl_0482"/>
<name>F2N7C5_CORGP</name>
<reference evidence="4" key="1">
    <citation type="journal article" date="2013" name="Stand. Genomic Sci.">
        <title>Complete genome sequence of Coriobacterium glomerans type strain (PW2(T)) from the midgut of Pyrrhocoris apterus L. (red soldier bug).</title>
        <authorList>
            <person name="Stackebrandt E."/>
            <person name="Zeytun A."/>
            <person name="Lapidus A."/>
            <person name="Nolan M."/>
            <person name="Lucas S."/>
            <person name="Hammon N."/>
            <person name="Deshpande S."/>
            <person name="Cheng J.F."/>
            <person name="Tapia R."/>
            <person name="Goodwin L.A."/>
            <person name="Pitluck S."/>
            <person name="Liolios K."/>
            <person name="Pagani I."/>
            <person name="Ivanova N."/>
            <person name="Mavromatis K."/>
            <person name="Mikhailova N."/>
            <person name="Huntemann M."/>
            <person name="Pati A."/>
            <person name="Chen A."/>
            <person name="Palaniappan K."/>
            <person name="Chang Y.J."/>
            <person name="Land M."/>
            <person name="Hauser L."/>
            <person name="Rohde M."/>
            <person name="Pukall R."/>
            <person name="Goker M."/>
            <person name="Detter J.C."/>
            <person name="Woyke T."/>
            <person name="Bristow J."/>
            <person name="Eisen J.A."/>
            <person name="Markowitz V."/>
            <person name="Hugenholtz P."/>
            <person name="Kyrpides N.C."/>
            <person name="Klenk H.P."/>
        </authorList>
    </citation>
    <scope>NUCLEOTIDE SEQUENCE</scope>
    <source>
        <strain evidence="4">ATCC 49209 / DSM 20642 / JCM 10262 / PW2</strain>
    </source>
</reference>
<dbReference type="OrthoDB" id="6603449at2"/>
<dbReference type="Gene3D" id="3.40.50.2300">
    <property type="match status" value="1"/>
</dbReference>
<dbReference type="AlphaFoldDB" id="F2N7C5"/>
<evidence type="ECO:0000313" key="3">
    <source>
        <dbReference type="EMBL" id="AEB06600.1"/>
    </source>
</evidence>
<organism evidence="3 4">
    <name type="scientific">Coriobacterium glomerans (strain ATCC 49209 / DSM 20642 / JCM 10262 / PW2)</name>
    <dbReference type="NCBI Taxonomy" id="700015"/>
    <lineage>
        <taxon>Bacteria</taxon>
        <taxon>Bacillati</taxon>
        <taxon>Actinomycetota</taxon>
        <taxon>Coriobacteriia</taxon>
        <taxon>Coriobacteriales</taxon>
        <taxon>Coriobacteriaceae</taxon>
        <taxon>Coriobacterium</taxon>
    </lineage>
</organism>
<feature type="domain" description="Phosphotransferase system EIIB component type 2/3" evidence="2">
    <location>
        <begin position="4"/>
        <end position="90"/>
    </location>
</feature>
<evidence type="ECO:0000313" key="4">
    <source>
        <dbReference type="Proteomes" id="UP000006851"/>
    </source>
</evidence>
<accession>F2N7C5</accession>
<dbReference type="HOGENOM" id="CLU_159248_1_0_11"/>
<dbReference type="Proteomes" id="UP000006851">
    <property type="component" value="Chromosome"/>
</dbReference>
<sequence length="102" mass="11004">MNAKILVACANGAGTSLMMKMTVERVTKRLGMAVADIHHCALSEAVSSARQFDIVFAPLNFKDMYSEAESAGVCVIGLRNVLSDAEVEKHLVECGQVEKFKA</sequence>
<dbReference type="SUPFAM" id="SSF52794">
    <property type="entry name" value="PTS system IIB component-like"/>
    <property type="match status" value="1"/>
</dbReference>
<keyword evidence="4" id="KW-1185">Reference proteome</keyword>
<dbReference type="GO" id="GO:0009401">
    <property type="term" value="P:phosphoenolpyruvate-dependent sugar phosphotransferase system"/>
    <property type="evidence" value="ECO:0007669"/>
    <property type="project" value="InterPro"/>
</dbReference>
<dbReference type="CDD" id="cd05563">
    <property type="entry name" value="PTS_IIB_ascorbate"/>
    <property type="match status" value="1"/>
</dbReference>